<dbReference type="PATRIC" id="fig|1125718.3.peg.1641"/>
<dbReference type="GO" id="GO:0004518">
    <property type="term" value="F:nuclease activity"/>
    <property type="evidence" value="ECO:0007669"/>
    <property type="project" value="InterPro"/>
</dbReference>
<evidence type="ECO:0000313" key="3">
    <source>
        <dbReference type="Proteomes" id="UP000002941"/>
    </source>
</evidence>
<protein>
    <submittedName>
        <fullName evidence="2">Bifunctional nuclease</fullName>
    </submittedName>
</protein>
<proteinExistence type="predicted"/>
<dbReference type="EMBL" id="AKFT01000123">
    <property type="protein sequence ID" value="EJF43572.1"/>
    <property type="molecule type" value="Genomic_DNA"/>
</dbReference>
<comment type="caution">
    <text evidence="2">The sequence shown here is derived from an EMBL/GenBank/DDBJ whole genome shotgun (WGS) entry which is preliminary data.</text>
</comment>
<dbReference type="Gene3D" id="3.10.690.10">
    <property type="entry name" value="Bifunctional nuclease domain"/>
    <property type="match status" value="1"/>
</dbReference>
<dbReference type="Proteomes" id="UP000002941">
    <property type="component" value="Unassembled WGS sequence"/>
</dbReference>
<dbReference type="AlphaFoldDB" id="J0NFV9"/>
<feature type="domain" description="BFN" evidence="1">
    <location>
        <begin position="1"/>
        <end position="126"/>
    </location>
</feature>
<dbReference type="eggNOG" id="ENOG5031H0P">
    <property type="taxonomic scope" value="Bacteria"/>
</dbReference>
<dbReference type="Pfam" id="PF02577">
    <property type="entry name" value="BFN_dom"/>
    <property type="match status" value="1"/>
</dbReference>
<evidence type="ECO:0000259" key="1">
    <source>
        <dbReference type="PROSITE" id="PS51658"/>
    </source>
</evidence>
<organism evidence="2 3">
    <name type="scientific">Actinomyces massiliensis F0489</name>
    <dbReference type="NCBI Taxonomy" id="1125718"/>
    <lineage>
        <taxon>Bacteria</taxon>
        <taxon>Bacillati</taxon>
        <taxon>Actinomycetota</taxon>
        <taxon>Actinomycetes</taxon>
        <taxon>Actinomycetales</taxon>
        <taxon>Actinomycetaceae</taxon>
        <taxon>Actinomyces</taxon>
    </lineage>
</organism>
<dbReference type="SUPFAM" id="SSF103256">
    <property type="entry name" value="Hypothetical protein TM0160"/>
    <property type="match status" value="1"/>
</dbReference>
<dbReference type="PROSITE" id="PS51658">
    <property type="entry name" value="BFN"/>
    <property type="match status" value="1"/>
</dbReference>
<keyword evidence="3" id="KW-1185">Reference proteome</keyword>
<evidence type="ECO:0000313" key="2">
    <source>
        <dbReference type="EMBL" id="EJF43572.1"/>
    </source>
</evidence>
<gene>
    <name evidence="2" type="ORF">HMPREF1318_2539</name>
</gene>
<dbReference type="InterPro" id="IPR036104">
    <property type="entry name" value="BFN_sf"/>
</dbReference>
<accession>J0NFV9</accession>
<name>J0NFV9_9ACTO</name>
<dbReference type="RefSeq" id="WP_008731839.1">
    <property type="nucleotide sequence ID" value="NZ_AKFT01000123.1"/>
</dbReference>
<reference evidence="2 3" key="1">
    <citation type="submission" date="2012-05" db="EMBL/GenBank/DDBJ databases">
        <authorList>
            <person name="Harkins D.M."/>
            <person name="Madupu R."/>
            <person name="Durkin A.S."/>
            <person name="Torralba M."/>
            <person name="Methe B."/>
            <person name="Sutton G.G."/>
            <person name="Nelson K.E."/>
        </authorList>
    </citation>
    <scope>NUCLEOTIDE SEQUENCE [LARGE SCALE GENOMIC DNA]</scope>
    <source>
        <strain evidence="2 3">F0489</strain>
    </source>
</reference>
<dbReference type="InterPro" id="IPR003729">
    <property type="entry name" value="Bi_nuclease_dom"/>
</dbReference>
<sequence>MTLMSVRSTTSQKGLVAILVEDGGPAVVAVPVNPREGLLLSAGESARTPTWTALVDQVCRTLGGEIDAVELDVDADAALCARVLLSQGGTAHQVPCAPAEALVIAQCLERPIAASDKLLQLRGLALDAQELSLRFARWREELATMAADEAASST</sequence>